<dbReference type="OrthoDB" id="542748at2759"/>
<name>A0A835XJM3_9CHLO</name>
<evidence type="ECO:0000256" key="1">
    <source>
        <dbReference type="SAM" id="MobiDB-lite"/>
    </source>
</evidence>
<dbReference type="PANTHER" id="PTHR14187">
    <property type="entry name" value="ALPHA KINASE/ELONGATION FACTOR 2 KINASE"/>
    <property type="match status" value="1"/>
</dbReference>
<evidence type="ECO:0000313" key="3">
    <source>
        <dbReference type="Proteomes" id="UP000612055"/>
    </source>
</evidence>
<dbReference type="Gene3D" id="3.30.420.40">
    <property type="match status" value="1"/>
</dbReference>
<dbReference type="InterPro" id="IPR043129">
    <property type="entry name" value="ATPase_NBD"/>
</dbReference>
<proteinExistence type="predicted"/>
<dbReference type="EMBL" id="JAEHOE010000151">
    <property type="protein sequence ID" value="KAG2484372.1"/>
    <property type="molecule type" value="Genomic_DNA"/>
</dbReference>
<keyword evidence="3" id="KW-1185">Reference proteome</keyword>
<reference evidence="2" key="1">
    <citation type="journal article" date="2020" name="bioRxiv">
        <title>Comparative genomics of Chlamydomonas.</title>
        <authorList>
            <person name="Craig R.J."/>
            <person name="Hasan A.R."/>
            <person name="Ness R.W."/>
            <person name="Keightley P.D."/>
        </authorList>
    </citation>
    <scope>NUCLEOTIDE SEQUENCE</scope>
    <source>
        <strain evidence="2">CCAP 11/70</strain>
    </source>
</reference>
<evidence type="ECO:0000313" key="2">
    <source>
        <dbReference type="EMBL" id="KAG2484372.1"/>
    </source>
</evidence>
<feature type="region of interest" description="Disordered" evidence="1">
    <location>
        <begin position="48"/>
        <end position="73"/>
    </location>
</feature>
<dbReference type="Proteomes" id="UP000612055">
    <property type="component" value="Unassembled WGS sequence"/>
</dbReference>
<dbReference type="AlphaFoldDB" id="A0A835XJM3"/>
<gene>
    <name evidence="2" type="ORF">HYH03_016788</name>
</gene>
<dbReference type="SUPFAM" id="SSF53067">
    <property type="entry name" value="Actin-like ATPase domain"/>
    <property type="match status" value="2"/>
</dbReference>
<sequence length="586" mass="60444">MDTTLDARQTKGAARFEDTTGAMAFGGAALAVPAQPSGGLLPLAKPAAAAAGSGSGGGAGAASQGQGEEPVLGKRDGLEDARTAAQAAFSTKGDPWEQGRSIPLVIGVDFGTHASAFAWRKHAPGSAAPAPGALRVSTHEAWPDQPTPDAKTRTALLYRGDRVAAWGWTAWRRWAEMSPSERRGHSYVEHFKLLLEDGAEAGVGAGCALPPGVTRVQAAADYLGEMRKYIRDHLRRTAGVTLSSDETVWCLTLPAIWSDAAKARMREAAHRAGLTPSVGSRSLLLTLEPEAAALSAVAAGAGGGGAGALADGDVALVLDCGGGTADATLHRVRGAGLGVRLEEAAVGRGALAGGAHVDAAAWSYMRDLLGADAWDAWQAAEPGEVVKLRSRWEGNKRGFAGGEPVSLTAAAGSAPASGGVGFLGGGLVKVPGVRSGDLRLPLPPGLADRLGRLKLQSLSLPDRLRGWVSSDRQLVLPSEVVASRVFDPVVGKALELMADVAEEGARLGNSCNKVLLAGGFARSAYLQARVVRRCPGGPRCCCPRTQARRWSRVEMRFGATELSLVATNPRTKDALAVSVAWTGDAA</sequence>
<protein>
    <submittedName>
        <fullName evidence="2">Uncharacterized protein</fullName>
    </submittedName>
</protein>
<dbReference type="PANTHER" id="PTHR14187:SF5">
    <property type="entry name" value="HEAT SHOCK 70 KDA PROTEIN 12A"/>
    <property type="match status" value="1"/>
</dbReference>
<comment type="caution">
    <text evidence="2">The sequence shown here is derived from an EMBL/GenBank/DDBJ whole genome shotgun (WGS) entry which is preliminary data.</text>
</comment>
<accession>A0A835XJM3</accession>
<organism evidence="2 3">
    <name type="scientific">Edaphochlamys debaryana</name>
    <dbReference type="NCBI Taxonomy" id="47281"/>
    <lineage>
        <taxon>Eukaryota</taxon>
        <taxon>Viridiplantae</taxon>
        <taxon>Chlorophyta</taxon>
        <taxon>core chlorophytes</taxon>
        <taxon>Chlorophyceae</taxon>
        <taxon>CS clade</taxon>
        <taxon>Chlamydomonadales</taxon>
        <taxon>Chlamydomonadales incertae sedis</taxon>
        <taxon>Edaphochlamys</taxon>
    </lineage>
</organism>